<gene>
    <name evidence="2" type="ORF">WN55_10451</name>
</gene>
<name>A0A154P5X3_DUFNO</name>
<feature type="region of interest" description="Disordered" evidence="1">
    <location>
        <begin position="171"/>
        <end position="302"/>
    </location>
</feature>
<evidence type="ECO:0000256" key="1">
    <source>
        <dbReference type="SAM" id="MobiDB-lite"/>
    </source>
</evidence>
<keyword evidence="3" id="KW-1185">Reference proteome</keyword>
<dbReference type="OrthoDB" id="7701698at2759"/>
<dbReference type="EMBL" id="KQ434809">
    <property type="protein sequence ID" value="KZC06540.1"/>
    <property type="molecule type" value="Genomic_DNA"/>
</dbReference>
<protein>
    <submittedName>
        <fullName evidence="2">Uncharacterized protein</fullName>
    </submittedName>
</protein>
<feature type="compositionally biased region" description="Acidic residues" evidence="1">
    <location>
        <begin position="251"/>
        <end position="268"/>
    </location>
</feature>
<evidence type="ECO:0000313" key="3">
    <source>
        <dbReference type="Proteomes" id="UP000076502"/>
    </source>
</evidence>
<feature type="compositionally biased region" description="Basic and acidic residues" evidence="1">
    <location>
        <begin position="292"/>
        <end position="302"/>
    </location>
</feature>
<feature type="region of interest" description="Disordered" evidence="1">
    <location>
        <begin position="71"/>
        <end position="110"/>
    </location>
</feature>
<feature type="compositionally biased region" description="Basic residues" evidence="1">
    <location>
        <begin position="195"/>
        <end position="221"/>
    </location>
</feature>
<reference evidence="2 3" key="1">
    <citation type="submission" date="2015-07" db="EMBL/GenBank/DDBJ databases">
        <title>The genome of Dufourea novaeangliae.</title>
        <authorList>
            <person name="Pan H."/>
            <person name="Kapheim K."/>
        </authorList>
    </citation>
    <scope>NUCLEOTIDE SEQUENCE [LARGE SCALE GENOMIC DNA]</scope>
    <source>
        <strain evidence="2">0120121106</strain>
        <tissue evidence="2">Whole body</tissue>
    </source>
</reference>
<evidence type="ECO:0000313" key="2">
    <source>
        <dbReference type="EMBL" id="KZC06540.1"/>
    </source>
</evidence>
<feature type="compositionally biased region" description="Basic and acidic residues" evidence="1">
    <location>
        <begin position="269"/>
        <end position="278"/>
    </location>
</feature>
<dbReference type="AlphaFoldDB" id="A0A154P5X3"/>
<organism evidence="2 3">
    <name type="scientific">Dufourea novaeangliae</name>
    <name type="common">Sweat bee</name>
    <dbReference type="NCBI Taxonomy" id="178035"/>
    <lineage>
        <taxon>Eukaryota</taxon>
        <taxon>Metazoa</taxon>
        <taxon>Ecdysozoa</taxon>
        <taxon>Arthropoda</taxon>
        <taxon>Hexapoda</taxon>
        <taxon>Insecta</taxon>
        <taxon>Pterygota</taxon>
        <taxon>Neoptera</taxon>
        <taxon>Endopterygota</taxon>
        <taxon>Hymenoptera</taxon>
        <taxon>Apocrita</taxon>
        <taxon>Aculeata</taxon>
        <taxon>Apoidea</taxon>
        <taxon>Anthophila</taxon>
        <taxon>Halictidae</taxon>
        <taxon>Rophitinae</taxon>
        <taxon>Dufourea</taxon>
    </lineage>
</organism>
<feature type="compositionally biased region" description="Basic residues" evidence="1">
    <location>
        <begin position="89"/>
        <end position="99"/>
    </location>
</feature>
<proteinExistence type="predicted"/>
<feature type="region of interest" description="Disordered" evidence="1">
    <location>
        <begin position="1"/>
        <end position="23"/>
    </location>
</feature>
<dbReference type="OMA" id="SHIDICR"/>
<feature type="compositionally biased region" description="Basic and acidic residues" evidence="1">
    <location>
        <begin position="235"/>
        <end position="249"/>
    </location>
</feature>
<sequence>MANVKRRPRARSHHKIKGRRRKPNISELVYKFLSLGGNQRDKRTYDAHDPQCTLCRPRKRRNELLESLNSRVTHARNMTNKRRESSKNSKMHRVKRRRTSKDPNRSACMCKRSTGEGVKKMKRYIQKALDFGVESGYLIPKDAAYRVLRVSSDLVSDDDYLRNSRDTCKTVSRDRSRRRTPMNFESYEVQDARRRTSRRRRRSRSGSRRRKSRRRSKRGRRCSGSGTEEVVENDGYEHDNQSEKRKSAEDANGEDGNEQSNQPDDDDGEKTTADKAEESSDLSVDEDDTDDEEKKGDDTKKS</sequence>
<feature type="compositionally biased region" description="Acidic residues" evidence="1">
    <location>
        <begin position="279"/>
        <end position="291"/>
    </location>
</feature>
<accession>A0A154P5X3</accession>
<dbReference type="Proteomes" id="UP000076502">
    <property type="component" value="Unassembled WGS sequence"/>
</dbReference>